<evidence type="ECO:0008006" key="4">
    <source>
        <dbReference type="Google" id="ProtNLM"/>
    </source>
</evidence>
<feature type="signal peptide" evidence="1">
    <location>
        <begin position="1"/>
        <end position="20"/>
    </location>
</feature>
<dbReference type="InterPro" id="IPR012341">
    <property type="entry name" value="6hp_glycosidase-like_sf"/>
</dbReference>
<dbReference type="SUPFAM" id="SSF48208">
    <property type="entry name" value="Six-hairpin glycosidases"/>
    <property type="match status" value="1"/>
</dbReference>
<keyword evidence="1" id="KW-0732">Signal</keyword>
<comment type="caution">
    <text evidence="2">The sequence shown here is derived from an EMBL/GenBank/DDBJ whole genome shotgun (WGS) entry which is preliminary data.</text>
</comment>
<sequence>MSRMLLAVVSVVHLLPLAFGTSSIDRHAIVSRYNPTRNAPSQTTPMQVGNGHFAFGADVTGLQTFLPFAIMSDWAWKNDSLPPGKTWADVEDYRGVEWDFHGRLVEYEFDGEPLIQQWLISNPNRVNLGRVGLLFLDGRGNALNMTEDDLKDVRQELDLWTGTMTSRFTFEGQPITVTTVSAQTSSSVGVNVESPLLQAGKLGVYLDFPWNDGSSKFSAPFVGAFNMTSNHTTFLRVDSKLPAGVRAQVSHTLVNSTFVTSVGGDRFTISRDSPKAHRYSIHATGSATSFSFSVSHSLPSNIPDSVSSYQTIARESAQTWETFWSDSGFVDVFTGSSDPRADELQRRIILSRYLMRVNEAGETSPQESGLVNNGWYGKFHLEMVFWHLGHWALWNNWDLLDRAMGMYQRFLETSIQRAQVQQGFSMGARWSKMTDPSGRSAPGEINELLIWQQPHPLVFAEYEYRKTQSRETLEKWQDVVNETANWMTAFAWLNASTSRYDLGPPMYVVAEDTSPNVTRNPAFELAYWRYGLSLAETWMQRLGLSTPAGWQEVKENLAPLPIEDGLYAVYEGIESNFWTDPTYINDHPALVGLHGWLPPIDSVNLTIAKLTADKAYTTWNISNCWGWDFPMLAMSAARNGETEQAIEWLLHPLYQFDDVGMPVGGVRVPTPYFPGSGSLLYAVAMMAEGWDGSSRKSPGFPETGWNVRAEGISRAL</sequence>
<proteinExistence type="predicted"/>
<dbReference type="Gene3D" id="1.50.10.10">
    <property type="match status" value="1"/>
</dbReference>
<organism evidence="2 3">
    <name type="scientific">Phanerochaete sordida</name>
    <dbReference type="NCBI Taxonomy" id="48140"/>
    <lineage>
        <taxon>Eukaryota</taxon>
        <taxon>Fungi</taxon>
        <taxon>Dikarya</taxon>
        <taxon>Basidiomycota</taxon>
        <taxon>Agaricomycotina</taxon>
        <taxon>Agaricomycetes</taxon>
        <taxon>Polyporales</taxon>
        <taxon>Phanerochaetaceae</taxon>
        <taxon>Phanerochaete</taxon>
    </lineage>
</organism>
<dbReference type="Proteomes" id="UP000703269">
    <property type="component" value="Unassembled WGS sequence"/>
</dbReference>
<reference evidence="2 3" key="1">
    <citation type="submission" date="2021-08" db="EMBL/GenBank/DDBJ databases">
        <title>Draft Genome Sequence of Phanerochaete sordida strain YK-624.</title>
        <authorList>
            <person name="Mori T."/>
            <person name="Dohra H."/>
            <person name="Suzuki T."/>
            <person name="Kawagishi H."/>
            <person name="Hirai H."/>
        </authorList>
    </citation>
    <scope>NUCLEOTIDE SEQUENCE [LARGE SCALE GENOMIC DNA]</scope>
    <source>
        <strain evidence="2 3">YK-624</strain>
    </source>
</reference>
<evidence type="ECO:0000313" key="2">
    <source>
        <dbReference type="EMBL" id="GJE92489.1"/>
    </source>
</evidence>
<dbReference type="EMBL" id="BPQB01000026">
    <property type="protein sequence ID" value="GJE92489.1"/>
    <property type="molecule type" value="Genomic_DNA"/>
</dbReference>
<dbReference type="InterPro" id="IPR008928">
    <property type="entry name" value="6-hairpin_glycosidase_sf"/>
</dbReference>
<dbReference type="AlphaFoldDB" id="A0A9P3GDS0"/>
<dbReference type="GO" id="GO:0003824">
    <property type="term" value="F:catalytic activity"/>
    <property type="evidence" value="ECO:0007669"/>
    <property type="project" value="UniProtKB-ARBA"/>
</dbReference>
<evidence type="ECO:0000256" key="1">
    <source>
        <dbReference type="SAM" id="SignalP"/>
    </source>
</evidence>
<feature type="chain" id="PRO_5040148983" description="Six-hairpin glycosidase-like protein" evidence="1">
    <location>
        <begin position="21"/>
        <end position="716"/>
    </location>
</feature>
<gene>
    <name evidence="2" type="ORF">PsYK624_086430</name>
</gene>
<keyword evidence="3" id="KW-1185">Reference proteome</keyword>
<name>A0A9P3GDS0_9APHY</name>
<evidence type="ECO:0000313" key="3">
    <source>
        <dbReference type="Proteomes" id="UP000703269"/>
    </source>
</evidence>
<dbReference type="GO" id="GO:0005975">
    <property type="term" value="P:carbohydrate metabolic process"/>
    <property type="evidence" value="ECO:0007669"/>
    <property type="project" value="InterPro"/>
</dbReference>
<dbReference type="OrthoDB" id="3534988at2759"/>
<protein>
    <recommendedName>
        <fullName evidence="4">Six-hairpin glycosidase-like protein</fullName>
    </recommendedName>
</protein>
<accession>A0A9P3GDS0</accession>